<evidence type="ECO:0000313" key="2">
    <source>
        <dbReference type="Proteomes" id="UP000249016"/>
    </source>
</evidence>
<gene>
    <name evidence="1" type="ORF">HMF3257_06700</name>
</gene>
<dbReference type="Proteomes" id="UP000249016">
    <property type="component" value="Unassembled WGS sequence"/>
</dbReference>
<protein>
    <recommendedName>
        <fullName evidence="3">Lipoprotein</fullName>
    </recommendedName>
</protein>
<dbReference type="PROSITE" id="PS51257">
    <property type="entry name" value="PROKAR_LIPOPROTEIN"/>
    <property type="match status" value="1"/>
</dbReference>
<evidence type="ECO:0000313" key="1">
    <source>
        <dbReference type="EMBL" id="RAI74111.1"/>
    </source>
</evidence>
<proteinExistence type="predicted"/>
<comment type="caution">
    <text evidence="1">The sequence shown here is derived from an EMBL/GenBank/DDBJ whole genome shotgun (WGS) entry which is preliminary data.</text>
</comment>
<accession>A0A327NFL8</accession>
<keyword evidence="2" id="KW-1185">Reference proteome</keyword>
<name>A0A327NFL8_9BACT</name>
<dbReference type="AlphaFoldDB" id="A0A327NFL8"/>
<evidence type="ECO:0008006" key="3">
    <source>
        <dbReference type="Google" id="ProtNLM"/>
    </source>
</evidence>
<organism evidence="1 2">
    <name type="scientific">Spirosoma telluris</name>
    <dbReference type="NCBI Taxonomy" id="2183553"/>
    <lineage>
        <taxon>Bacteria</taxon>
        <taxon>Pseudomonadati</taxon>
        <taxon>Bacteroidota</taxon>
        <taxon>Cytophagia</taxon>
        <taxon>Cytophagales</taxon>
        <taxon>Cytophagaceae</taxon>
        <taxon>Spirosoma</taxon>
    </lineage>
</organism>
<dbReference type="OrthoDB" id="958931at2"/>
<sequence>MTKLFLFFTLGVVLSGCQKETAIPDDGTLAGRFRLEIDPLRCSLPTTQRLSIQATSADTYRFDYDRFGLGTYQLTGIKAVKSSATKYDLTLDDQPIGQYAFEELRTLNGTQKKWVLLVNHGAGQPDGLEFMGVKE</sequence>
<dbReference type="EMBL" id="QLII01000001">
    <property type="protein sequence ID" value="RAI74111.1"/>
    <property type="molecule type" value="Genomic_DNA"/>
</dbReference>
<dbReference type="RefSeq" id="WP_111340983.1">
    <property type="nucleotide sequence ID" value="NZ_QLII01000001.1"/>
</dbReference>
<reference evidence="1 2" key="1">
    <citation type="submission" date="2018-06" db="EMBL/GenBank/DDBJ databases">
        <title>Spirosoma sp. HMF3257 Genome sequencing and assembly.</title>
        <authorList>
            <person name="Kang H."/>
            <person name="Cha I."/>
            <person name="Kim H."/>
            <person name="Kang J."/>
            <person name="Joh K."/>
        </authorList>
    </citation>
    <scope>NUCLEOTIDE SEQUENCE [LARGE SCALE GENOMIC DNA]</scope>
    <source>
        <strain evidence="1 2">HMF3257</strain>
    </source>
</reference>